<reference evidence="7" key="1">
    <citation type="submission" date="2016-01" db="EMBL/GenBank/DDBJ databases">
        <authorList>
            <person name="Peeters Charlotte."/>
        </authorList>
    </citation>
    <scope>NUCLEOTIDE SEQUENCE [LARGE SCALE GENOMIC DNA]</scope>
</reference>
<feature type="domain" description="Calcineurin-like phosphoesterase" evidence="5">
    <location>
        <begin position="4"/>
        <end position="194"/>
    </location>
</feature>
<dbReference type="PANTHER" id="PTHR42988:SF2">
    <property type="entry name" value="CYCLIC NUCLEOTIDE PHOSPHODIESTERASE CBUA0032-RELATED"/>
    <property type="match status" value="1"/>
</dbReference>
<dbReference type="OrthoDB" id="9811542at2"/>
<keyword evidence="1" id="KW-0479">Metal-binding</keyword>
<dbReference type="GO" id="GO:0016787">
    <property type="term" value="F:hydrolase activity"/>
    <property type="evidence" value="ECO:0007669"/>
    <property type="project" value="UniProtKB-KW"/>
</dbReference>
<name>A0A158BQ88_9BURK</name>
<organism evidence="6 7">
    <name type="scientific">Caballeronia temeraria</name>
    <dbReference type="NCBI Taxonomy" id="1777137"/>
    <lineage>
        <taxon>Bacteria</taxon>
        <taxon>Pseudomonadati</taxon>
        <taxon>Pseudomonadota</taxon>
        <taxon>Betaproteobacteria</taxon>
        <taxon>Burkholderiales</taxon>
        <taxon>Burkholderiaceae</taxon>
        <taxon>Caballeronia</taxon>
    </lineage>
</organism>
<evidence type="ECO:0000256" key="1">
    <source>
        <dbReference type="ARBA" id="ARBA00022723"/>
    </source>
</evidence>
<protein>
    <submittedName>
        <fullName evidence="6">Calcineurin-like phosphoesterase superfamily domain protein</fullName>
    </submittedName>
</protein>
<dbReference type="InterPro" id="IPR004843">
    <property type="entry name" value="Calcineurin-like_PHP"/>
</dbReference>
<dbReference type="PANTHER" id="PTHR42988">
    <property type="entry name" value="PHOSPHOHYDROLASE"/>
    <property type="match status" value="1"/>
</dbReference>
<sequence>MTVLLQISDTHFGTERPLVVAALLRLADALSPDLVVLSGDITQRARRRQFASARAFVDALGATPTLVIPGNHDIPLFDPLARLCYPYANHQRAFGADLEPAFESPGLLVLGVNTTRPYRHKDGEVSMQQVRRVAARLEAASAASAAQLRVVVTHQPVAVTRAQDEKNLLHGRERAVQRWARAGADLILGGHIHLPYVLPLHDTFAGLARRMWAVQAGTALSRRTRGTIDNSVNVIRHATPADDGARTTTVERWDYSETSEAFEMIVRHDLALDGARPAIAVTSPG</sequence>
<proteinExistence type="inferred from homology"/>
<evidence type="ECO:0000256" key="3">
    <source>
        <dbReference type="ARBA" id="ARBA00023004"/>
    </source>
</evidence>
<dbReference type="Pfam" id="PF00149">
    <property type="entry name" value="Metallophos"/>
    <property type="match status" value="1"/>
</dbReference>
<comment type="similarity">
    <text evidence="4">Belongs to the cyclic nucleotide phosphodiesterase class-III family.</text>
</comment>
<keyword evidence="3" id="KW-0408">Iron</keyword>
<dbReference type="STRING" id="1777137.AWB76_04531"/>
<evidence type="ECO:0000256" key="4">
    <source>
        <dbReference type="ARBA" id="ARBA00025742"/>
    </source>
</evidence>
<keyword evidence="7" id="KW-1185">Reference proteome</keyword>
<gene>
    <name evidence="6" type="ORF">AWB76_04531</name>
</gene>
<dbReference type="RefSeq" id="WP_061162301.1">
    <property type="nucleotide sequence ID" value="NZ_FCOI02000016.1"/>
</dbReference>
<dbReference type="SUPFAM" id="SSF56300">
    <property type="entry name" value="Metallo-dependent phosphatases"/>
    <property type="match status" value="1"/>
</dbReference>
<dbReference type="GO" id="GO:0046872">
    <property type="term" value="F:metal ion binding"/>
    <property type="evidence" value="ECO:0007669"/>
    <property type="project" value="UniProtKB-KW"/>
</dbReference>
<dbReference type="Gene3D" id="3.60.21.10">
    <property type="match status" value="1"/>
</dbReference>
<dbReference type="EMBL" id="FCOI02000016">
    <property type="protein sequence ID" value="SAK72244.1"/>
    <property type="molecule type" value="Genomic_DNA"/>
</dbReference>
<evidence type="ECO:0000313" key="7">
    <source>
        <dbReference type="Proteomes" id="UP000054624"/>
    </source>
</evidence>
<evidence type="ECO:0000256" key="2">
    <source>
        <dbReference type="ARBA" id="ARBA00022801"/>
    </source>
</evidence>
<dbReference type="Proteomes" id="UP000054624">
    <property type="component" value="Unassembled WGS sequence"/>
</dbReference>
<dbReference type="InterPro" id="IPR029052">
    <property type="entry name" value="Metallo-depent_PP-like"/>
</dbReference>
<dbReference type="AlphaFoldDB" id="A0A158BQ88"/>
<dbReference type="InterPro" id="IPR050884">
    <property type="entry name" value="CNP_phosphodiesterase-III"/>
</dbReference>
<keyword evidence="2" id="KW-0378">Hydrolase</keyword>
<evidence type="ECO:0000313" key="6">
    <source>
        <dbReference type="EMBL" id="SAK72244.1"/>
    </source>
</evidence>
<evidence type="ECO:0000259" key="5">
    <source>
        <dbReference type="Pfam" id="PF00149"/>
    </source>
</evidence>
<accession>A0A158BQ88</accession>